<dbReference type="GO" id="GO:0019901">
    <property type="term" value="F:protein kinase binding"/>
    <property type="evidence" value="ECO:0007669"/>
    <property type="project" value="TreeGrafter"/>
</dbReference>
<feature type="domain" description="BEACH" evidence="1">
    <location>
        <begin position="1812"/>
        <end position="2094"/>
    </location>
</feature>
<name>B0EMC8_ENTDS</name>
<dbReference type="InterPro" id="IPR023362">
    <property type="entry name" value="PH-BEACH_dom"/>
</dbReference>
<dbReference type="OMA" id="DKEIYCV"/>
<dbReference type="GO" id="GO:0016020">
    <property type="term" value="C:membrane"/>
    <property type="evidence" value="ECO:0007669"/>
    <property type="project" value="TreeGrafter"/>
</dbReference>
<dbReference type="Proteomes" id="UP000008076">
    <property type="component" value="Unassembled WGS sequence"/>
</dbReference>
<dbReference type="PANTHER" id="PTHR13743:SF112">
    <property type="entry name" value="BEACH DOMAIN-CONTAINING PROTEIN"/>
    <property type="match status" value="1"/>
</dbReference>
<keyword evidence="4" id="KW-1185">Reference proteome</keyword>
<dbReference type="Gene3D" id="1.10.1540.10">
    <property type="entry name" value="BEACH domain"/>
    <property type="match status" value="1"/>
</dbReference>
<evidence type="ECO:0000259" key="2">
    <source>
        <dbReference type="PROSITE" id="PS51783"/>
    </source>
</evidence>
<dbReference type="VEuPathDB" id="AmoebaDB:EDI_070880"/>
<evidence type="ECO:0000313" key="4">
    <source>
        <dbReference type="Proteomes" id="UP000008076"/>
    </source>
</evidence>
<dbReference type="RefSeq" id="XP_001739304.1">
    <property type="nucleotide sequence ID" value="XM_001739252.1"/>
</dbReference>
<organism evidence="4">
    <name type="scientific">Entamoeba dispar (strain ATCC PRA-260 / SAW760)</name>
    <dbReference type="NCBI Taxonomy" id="370354"/>
    <lineage>
        <taxon>Eukaryota</taxon>
        <taxon>Amoebozoa</taxon>
        <taxon>Evosea</taxon>
        <taxon>Archamoebae</taxon>
        <taxon>Mastigamoebida</taxon>
        <taxon>Entamoebidae</taxon>
        <taxon>Entamoeba</taxon>
    </lineage>
</organism>
<evidence type="ECO:0000259" key="1">
    <source>
        <dbReference type="PROSITE" id="PS50197"/>
    </source>
</evidence>
<dbReference type="SUPFAM" id="SSF81837">
    <property type="entry name" value="BEACH domain"/>
    <property type="match status" value="1"/>
</dbReference>
<dbReference type="GO" id="GO:0008104">
    <property type="term" value="P:intracellular protein localization"/>
    <property type="evidence" value="ECO:0007669"/>
    <property type="project" value="TreeGrafter"/>
</dbReference>
<dbReference type="Gene3D" id="2.60.120.200">
    <property type="match status" value="1"/>
</dbReference>
<dbReference type="InterPro" id="IPR013320">
    <property type="entry name" value="ConA-like_dom_sf"/>
</dbReference>
<evidence type="ECO:0000313" key="3">
    <source>
        <dbReference type="EMBL" id="EDR24346.1"/>
    </source>
</evidence>
<dbReference type="InterPro" id="IPR036372">
    <property type="entry name" value="BEACH_dom_sf"/>
</dbReference>
<dbReference type="SUPFAM" id="SSF50978">
    <property type="entry name" value="WD40 repeat-like"/>
    <property type="match status" value="1"/>
</dbReference>
<gene>
    <name evidence="3" type="ORF">EDI_070880</name>
</gene>
<protein>
    <recommendedName>
        <fullName evidence="5">Beige/BEACH domain containing protein</fullName>
    </recommendedName>
</protein>
<sequence length="2368" mass="273092">MNLFNLFRPRSKTISIQPSTQPPQKSIDEISLTHLLNEYKLEPSDEKYNKVISEIVRIYCKNPKQFPIILEYTGVIEHLFENIKIYSQPQRFIEEIMVKRFNELCSFSILTHTVSSKFTKLEIECICEIVYSVIDYVIASPPNVVLDKNPLVFPMFECHNQIASIPVKITPVKSTPQLQIISYTLNLVGPFCYLDLPDLLFIDKIQPQIIDAFIDHYYRYIPLHVSSTPSPLVKRVKVLCANLVESKLTEDEINQQMNTLMCLIVCLTKTFPESPVDFPGLFPYGLSVPPSPDCLTYYFNVVQATNNFTFVLPMVYSLSFFIKKNIEDYYFILLRKVHLYAHSVGPNTNFFQEQLNIIANDSNKQQYSILLNGFIRIIACLSIEERKYFFEFIKKNSKNTNIIEPIIDGLSSLQLSRFYIQEFILESGLSYYIRQIVISSTGTFRIKTLKYLVQLMRDNDVLKYFKTTEPNNFFSSVIRSISNKEEFELSIEFMTLLLLDDDTEKINQSIGYIKLFKFIEGLNELEYKIQLMKLWKLKIGIGSEDCVRDFMYYLKKCFYQKNGNKEFFTTFFDSFSSLKENVFGKKLFVEFMKEDNTFIRIKEIYSILGNDIFVILRNIALTTMLNIIDEPTPLILVLKLLLSLKLTEECSDTLIGDIFIPLISQCENLDVLSHGEIPELLIPFVIQSKKASHADFLIKSIISYHCNHHVLEQLIKNIHQCKHIQQGLDSIIISSFELIPTPTYFLDISQHLVNKISFKLPFYSLKPFTICTWFYIHSFPEYQTPSVSLFSFASPHYTLGVHATPVGVTIYFKNSRELLQFPIREKMFHSIVMTLHQTEKSNECKIEIYVDGIFLGSVVGVATFENNTEMVVQSTEQVRLRIGNILIYRTILEDAAVQRLVYCENPDLVPSNENWLCPIDIRTPKECHTIPFSFMVNVRTKQVITQKETIPINIPWTQPLINSKQQDIGRCIHGKKMIELLGGYDVLLILMAEMKDNESILAALNILTKYLSKNGKASYNFCKVGGLKIMFDILNARTTLFNEIGLVETLLEFSTDHQKEVFTSPLLVDKIVLNVDFWKKGNDDVIRIYLEKVALSLKSPHVQSTIGMLEECRVFERFLQFIDRSVQNKNIRSPFIAVMSGLLQLSSWRSYLHQIAMVVQSNYSTEQIIRCTVFNDNTSQGESVNLTTGNVTIRNLINNIDVSNSSDTEGMDTPNIESLVLVLQILLTRALSIEDKDQVCEFLTTSSSILPIGVILELVANVKKQYINDVLKYMCLILSIQPIYSKFIRLGGFVRLFNSLRSVRRVYKYTYSTIKIISSFLRTIFLMNFDKGNTMDIASDPSLVLLLCTLNEIPTEILGMIVKEFSENCIKPEGRNLVSCKMYNEVVFHSILNVVHRNDDEKILNGLLLMYDSGMNEAQKRSVQQVATKVHLHYLYFTSLVMSDNFESRLLWRVYVFIADMHKKYVVTQGRRSHKLFFINAIARIWKEVLQYNLPLSTESQRLIIEKLSVRDFIIQFEQRQALFEEKYNSISVAAYYVPLLKTLGLTTILSTELLREGLQGNSVLIGFTEFTEEVKNELHLFVNEIYGTIERKEYLHPYLVQIQPTTIPNDLDFIRPPPRSFKAKPTSPSRVACLHWLKIFKKYTSPKGILAYQFPPPISAIKLTPYITPNFVHNLVDYSSPKMRDLPTTEEITPEIIEELKDYLQIKELVPYIPPIALTGGIKCKRIKEEEECEGMMQIKEEADEKELIFQYSKVLHNENVSKEIILPLKNAIITKKMYLYQDNGLEIITADGRIEFFIFTNKQRSKIIEVTGCSESKLLESTKMWSKGLISNFEYLGIINNEAGRSYRTLSQYPIYPWVICSYDSKDFRLSDIQMYRNLQLPIGAQKGTNQIEDNYYEKECHYNCCLSSPSTVLRCLFRLRPYTDMILKEMSGRCLEIDGRMFVNVGSLFLSSVLQSRIELLPEFYCCPEVFMNLNHLKGESTTVGDVNFPPWGETSRLFIHHMREALESQEVGQTINQWIDLVFGVDQQSRNKFNVYSKEYTKESEMDEQIKEVIWKTMGNIPNKVFIKPHPKKLVTPRLAFNFHNPHTELITTLKTGCSFAFENNKFSVFTDQCCTFLLDKEIYCVRYEQNKGTFVLSKNDQIINSLYCKSLDVTDFNIFDNGNKLVYGCETGESFIIIQPFGKNPSFISLYGITDKVTAITYCVDYHTAVIASNDGYIRYFNEDGKIRQVIKTNEVINKMLFSDKNGDLITLSIQQSRTIITGYSINAYKFAETLINTTITAVTITHFIDGSIMNVLALGSDRGELMLYEVEKLELLGSCYGGRSLNSSKNTSKVLSVLFVENYSKLYFFVECLDGVDVLEIK</sequence>
<dbReference type="EMBL" id="DS549985">
    <property type="protein sequence ID" value="EDR24346.1"/>
    <property type="molecule type" value="Genomic_DNA"/>
</dbReference>
<dbReference type="Gene3D" id="2.130.10.10">
    <property type="entry name" value="YVTN repeat-like/Quinoprotein amine dehydrogenase"/>
    <property type="match status" value="1"/>
</dbReference>
<dbReference type="InterPro" id="IPR036322">
    <property type="entry name" value="WD40_repeat_dom_sf"/>
</dbReference>
<dbReference type="InterPro" id="IPR000409">
    <property type="entry name" value="BEACH_dom"/>
</dbReference>
<feature type="domain" description="BEACH-type PH" evidence="2">
    <location>
        <begin position="1714"/>
        <end position="1814"/>
    </location>
</feature>
<proteinExistence type="predicted"/>
<evidence type="ECO:0008006" key="5">
    <source>
        <dbReference type="Google" id="ProtNLM"/>
    </source>
</evidence>
<dbReference type="InterPro" id="IPR015943">
    <property type="entry name" value="WD40/YVTN_repeat-like_dom_sf"/>
</dbReference>
<dbReference type="SUPFAM" id="SSF49899">
    <property type="entry name" value="Concanavalin A-like lectins/glucanases"/>
    <property type="match status" value="1"/>
</dbReference>
<dbReference type="PANTHER" id="PTHR13743">
    <property type="entry name" value="BEIGE/BEACH-RELATED"/>
    <property type="match status" value="1"/>
</dbReference>
<dbReference type="eggNOG" id="KOG1786">
    <property type="taxonomic scope" value="Eukaryota"/>
</dbReference>
<dbReference type="InterPro" id="IPR050865">
    <property type="entry name" value="BEACH_Domain"/>
</dbReference>
<dbReference type="OrthoDB" id="26681at2759"/>
<dbReference type="GO" id="GO:0005829">
    <property type="term" value="C:cytosol"/>
    <property type="evidence" value="ECO:0007669"/>
    <property type="project" value="TreeGrafter"/>
</dbReference>
<dbReference type="SMART" id="SM01026">
    <property type="entry name" value="Beach"/>
    <property type="match status" value="1"/>
</dbReference>
<dbReference type="GeneID" id="5884437"/>
<dbReference type="CDD" id="cd06071">
    <property type="entry name" value="Beach"/>
    <property type="match status" value="1"/>
</dbReference>
<dbReference type="PROSITE" id="PS50197">
    <property type="entry name" value="BEACH"/>
    <property type="match status" value="1"/>
</dbReference>
<dbReference type="KEGG" id="edi:EDI_070880"/>
<reference evidence="4" key="1">
    <citation type="submission" date="2007-12" db="EMBL/GenBank/DDBJ databases">
        <title>Annotation of Entamoeba dispar SAW760.</title>
        <authorList>
            <person name="Lorenzi H."/>
            <person name="Inman J."/>
            <person name="Schobel S."/>
            <person name="Amedeo P."/>
            <person name="Caler E."/>
        </authorList>
    </citation>
    <scope>NUCLEOTIDE SEQUENCE [LARGE SCALE GENOMIC DNA]</scope>
    <source>
        <strain evidence="4">ATCC PRA-260 / SAW760</strain>
    </source>
</reference>
<dbReference type="PROSITE" id="PS51783">
    <property type="entry name" value="PH_BEACH"/>
    <property type="match status" value="1"/>
</dbReference>
<accession>B0EMC8</accession>
<dbReference type="Pfam" id="PF02138">
    <property type="entry name" value="Beach"/>
    <property type="match status" value="1"/>
</dbReference>